<sequence>MRKLLGILLLIALSYTSHAQERPKIGLALSGGGAKSMCHIGVLRELESYGIRPDYITGTSMGAIIGAMYAHGFSPDQIEQMLATVDWEALLNNNIPRYHRSYLDRKSEDRYTFSLSVDSNGIGLPDALNSGQYVLSTLSYLFQEVHDDTLFTDFQIPFTCVGTDLETGEMIVFDHGDLPAILRASSAFPSIFSPYEINGRLLVDGGVRNNIPIELLKDRGMDFIIASDAQATLYQREELNDMVTILEQVGSFPNMTYFEEQKKYADIIIHPPLESFNIVSYEFTDSIILLGALETQKYKEILLPLGASTPLPPMRPPFPKDSLYISSIYITGNEETSERFIKSTLGIDENSPAETEDLRAGIEKLYGSNFYEHVDYRLHRNSSGGHDLQVILHEKDSNQEVHLGVHYDDDFKIGVLFNLTVRNALLKNSKFSFDAVLSENPRGELSYIFERGFIPALGLKVDFHQFDSRVYADRNPITEYTYTDFSTEVFIHSTLWDVYTIGGGVRLENIDISEPILRSEIQESNATYLNYFGFIEFDSFNRTYKPNSGFSLEGEIKLISEQVDFSTYLEPTSVVHLSYDQAYKFSDRWGARTRALGAATLGPDAPFPYSIFLGSMGENYTQHIFPFIGYRYMELFGRNALTLRADLWYEAFDNHFFTVHANVGKLEATINDLFSSDVLLDGYGLSYGYNSAIGPLELFITKSTNHSELFTYVRLGFWF</sequence>
<evidence type="ECO:0000313" key="11">
    <source>
        <dbReference type="Proteomes" id="UP000468650"/>
    </source>
</evidence>
<dbReference type="InterPro" id="IPR010827">
    <property type="entry name" value="BamA/TamA_POTRA"/>
</dbReference>
<dbReference type="Gene3D" id="3.40.1090.10">
    <property type="entry name" value="Cytosolic phospholipase A2 catalytic domain"/>
    <property type="match status" value="2"/>
</dbReference>
<organism evidence="10 11">
    <name type="scientific">Phaeocystidibacter luteus</name>
    <dbReference type="NCBI Taxonomy" id="911197"/>
    <lineage>
        <taxon>Bacteria</taxon>
        <taxon>Pseudomonadati</taxon>
        <taxon>Bacteroidota</taxon>
        <taxon>Flavobacteriia</taxon>
        <taxon>Flavobacteriales</taxon>
        <taxon>Phaeocystidibacteraceae</taxon>
        <taxon>Phaeocystidibacter</taxon>
    </lineage>
</organism>
<evidence type="ECO:0000256" key="4">
    <source>
        <dbReference type="ARBA" id="ARBA00023098"/>
    </source>
</evidence>
<dbReference type="PROSITE" id="PS51635">
    <property type="entry name" value="PNPLA"/>
    <property type="match status" value="1"/>
</dbReference>
<dbReference type="Pfam" id="PF19143">
    <property type="entry name" value="Omp85_2"/>
    <property type="match status" value="1"/>
</dbReference>
<dbReference type="CDD" id="cd07205">
    <property type="entry name" value="Pat_PNPLA6_PNPLA7_NTE1_like"/>
    <property type="match status" value="1"/>
</dbReference>
<evidence type="ECO:0000256" key="2">
    <source>
        <dbReference type="ARBA" id="ARBA00022801"/>
    </source>
</evidence>
<dbReference type="InterPro" id="IPR034746">
    <property type="entry name" value="POTRA"/>
</dbReference>
<comment type="caution">
    <text evidence="6">Lacks conserved residue(s) required for the propagation of feature annotation.</text>
</comment>
<evidence type="ECO:0000259" key="8">
    <source>
        <dbReference type="PROSITE" id="PS51635"/>
    </source>
</evidence>
<evidence type="ECO:0008006" key="12">
    <source>
        <dbReference type="Google" id="ProtNLM"/>
    </source>
</evidence>
<evidence type="ECO:0000313" key="10">
    <source>
        <dbReference type="EMBL" id="KAB2813861.1"/>
    </source>
</evidence>
<dbReference type="Pfam" id="PF07244">
    <property type="entry name" value="POTRA"/>
    <property type="match status" value="1"/>
</dbReference>
<feature type="chain" id="PRO_5026969457" description="PNPLA domain-containing protein" evidence="7">
    <location>
        <begin position="20"/>
        <end position="719"/>
    </location>
</feature>
<feature type="signal peptide" evidence="7">
    <location>
        <begin position="1"/>
        <end position="19"/>
    </location>
</feature>
<dbReference type="OrthoDB" id="9770965at2"/>
<protein>
    <recommendedName>
        <fullName evidence="12">PNPLA domain-containing protein</fullName>
    </recommendedName>
</protein>
<dbReference type="InterPro" id="IPR050301">
    <property type="entry name" value="NTE"/>
</dbReference>
<keyword evidence="4 6" id="KW-0443">Lipid metabolism</keyword>
<feature type="active site" description="Nucleophile" evidence="6">
    <location>
        <position position="60"/>
    </location>
</feature>
<dbReference type="PANTHER" id="PTHR14226">
    <property type="entry name" value="NEUROPATHY TARGET ESTERASE/SWISS CHEESE D.MELANOGASTER"/>
    <property type="match status" value="1"/>
</dbReference>
<dbReference type="PANTHER" id="PTHR14226:SF29">
    <property type="entry name" value="NEUROPATHY TARGET ESTERASE SWS"/>
    <property type="match status" value="1"/>
</dbReference>
<dbReference type="Proteomes" id="UP000468650">
    <property type="component" value="Unassembled WGS sequence"/>
</dbReference>
<keyword evidence="7" id="KW-0732">Signal</keyword>
<dbReference type="InterPro" id="IPR002641">
    <property type="entry name" value="PNPLA_dom"/>
</dbReference>
<dbReference type="AlphaFoldDB" id="A0A6N6RL73"/>
<proteinExistence type="predicted"/>
<feature type="domain" description="PNPLA" evidence="8">
    <location>
        <begin position="27"/>
        <end position="217"/>
    </location>
</feature>
<evidence type="ECO:0000256" key="7">
    <source>
        <dbReference type="SAM" id="SignalP"/>
    </source>
</evidence>
<name>A0A6N6RL73_9FLAO</name>
<comment type="subcellular location">
    <subcellularLocation>
        <location evidence="1">Membrane</location>
    </subcellularLocation>
</comment>
<keyword evidence="2 6" id="KW-0378">Hydrolase</keyword>
<dbReference type="RefSeq" id="WP_151666529.1">
    <property type="nucleotide sequence ID" value="NZ_WBVO01000002.1"/>
</dbReference>
<dbReference type="PROSITE" id="PS51779">
    <property type="entry name" value="POTRA"/>
    <property type="match status" value="1"/>
</dbReference>
<keyword evidence="11" id="KW-1185">Reference proteome</keyword>
<dbReference type="Pfam" id="PF01734">
    <property type="entry name" value="Patatin"/>
    <property type="match status" value="1"/>
</dbReference>
<dbReference type="GO" id="GO:0016042">
    <property type="term" value="P:lipid catabolic process"/>
    <property type="evidence" value="ECO:0007669"/>
    <property type="project" value="UniProtKB-UniRule"/>
</dbReference>
<feature type="short sequence motif" description="DGA/G" evidence="6">
    <location>
        <begin position="204"/>
        <end position="206"/>
    </location>
</feature>
<dbReference type="GO" id="GO:0019867">
    <property type="term" value="C:outer membrane"/>
    <property type="evidence" value="ECO:0007669"/>
    <property type="project" value="InterPro"/>
</dbReference>
<dbReference type="InterPro" id="IPR016035">
    <property type="entry name" value="Acyl_Trfase/lysoPLipase"/>
</dbReference>
<evidence type="ECO:0000256" key="1">
    <source>
        <dbReference type="ARBA" id="ARBA00004370"/>
    </source>
</evidence>
<evidence type="ECO:0000259" key="9">
    <source>
        <dbReference type="PROSITE" id="PS51779"/>
    </source>
</evidence>
<dbReference type="EMBL" id="WBVO01000002">
    <property type="protein sequence ID" value="KAB2813861.1"/>
    <property type="molecule type" value="Genomic_DNA"/>
</dbReference>
<comment type="caution">
    <text evidence="10">The sequence shown here is derived from an EMBL/GenBank/DDBJ whole genome shotgun (WGS) entry which is preliminary data.</text>
</comment>
<dbReference type="Gene3D" id="3.10.20.310">
    <property type="entry name" value="membrane protein fhac"/>
    <property type="match status" value="1"/>
</dbReference>
<evidence type="ECO:0000256" key="3">
    <source>
        <dbReference type="ARBA" id="ARBA00022963"/>
    </source>
</evidence>
<keyword evidence="5" id="KW-0472">Membrane</keyword>
<dbReference type="SUPFAM" id="SSF52151">
    <property type="entry name" value="FabD/lysophospholipase-like"/>
    <property type="match status" value="1"/>
</dbReference>
<accession>A0A6N6RL73</accession>
<dbReference type="GO" id="GO:0016787">
    <property type="term" value="F:hydrolase activity"/>
    <property type="evidence" value="ECO:0007669"/>
    <property type="project" value="UniProtKB-UniRule"/>
</dbReference>
<evidence type="ECO:0000256" key="6">
    <source>
        <dbReference type="PROSITE-ProRule" id="PRU01161"/>
    </source>
</evidence>
<feature type="short sequence motif" description="GXSXG" evidence="6">
    <location>
        <begin position="58"/>
        <end position="62"/>
    </location>
</feature>
<evidence type="ECO:0000256" key="5">
    <source>
        <dbReference type="ARBA" id="ARBA00023136"/>
    </source>
</evidence>
<dbReference type="InterPro" id="IPR043864">
    <property type="entry name" value="Omp85-like_dom"/>
</dbReference>
<reference evidence="10 11" key="1">
    <citation type="submission" date="2019-09" db="EMBL/GenBank/DDBJ databases">
        <title>Genomes of family Cryomorphaceae.</title>
        <authorList>
            <person name="Bowman J.P."/>
        </authorList>
    </citation>
    <scope>NUCLEOTIDE SEQUENCE [LARGE SCALE GENOMIC DNA]</scope>
    <source>
        <strain evidence="10 11">LMG 25704</strain>
    </source>
</reference>
<feature type="active site" description="Proton acceptor" evidence="6">
    <location>
        <position position="204"/>
    </location>
</feature>
<gene>
    <name evidence="10" type="ORF">F8C67_04030</name>
</gene>
<keyword evidence="3 6" id="KW-0442">Lipid degradation</keyword>
<feature type="domain" description="POTRA" evidence="9">
    <location>
        <begin position="323"/>
        <end position="395"/>
    </location>
</feature>